<comment type="caution">
    <text evidence="1">The sequence shown here is derived from an EMBL/GenBank/DDBJ whole genome shotgun (WGS) entry which is preliminary data.</text>
</comment>
<evidence type="ECO:0000313" key="1">
    <source>
        <dbReference type="EMBL" id="PCS23058.1"/>
    </source>
</evidence>
<organism evidence="1 2">
    <name type="scientific">Candidatus Enterovibrio escicola</name>
    <dbReference type="NCBI Taxonomy" id="1927127"/>
    <lineage>
        <taxon>Bacteria</taxon>
        <taxon>Pseudomonadati</taxon>
        <taxon>Pseudomonadota</taxon>
        <taxon>Gammaproteobacteria</taxon>
        <taxon>Vibrionales</taxon>
        <taxon>Vibrionaceae</taxon>
        <taxon>Enterovibrio</taxon>
    </lineage>
</organism>
<sequence length="67" mass="7772">MAHSLRIVTKEKPPKKLEGAAEFQQLNVLWRNGEILPLNAFPDEEKILMLYQIAPELSIRDHNKKGY</sequence>
<dbReference type="AlphaFoldDB" id="A0A2A5T4L2"/>
<name>A0A2A5T4L2_9GAMM</name>
<gene>
    <name evidence="1" type="ORF">BTN49_1050</name>
</gene>
<reference evidence="2" key="1">
    <citation type="submission" date="2017-04" db="EMBL/GenBank/DDBJ databases">
        <title>Genome evolution of the luminous symbionts of deep sea anglerfish.</title>
        <authorList>
            <person name="Hendry T.A."/>
        </authorList>
    </citation>
    <scope>NUCLEOTIDE SEQUENCE [LARGE SCALE GENOMIC DNA]</scope>
</reference>
<evidence type="ECO:0000313" key="2">
    <source>
        <dbReference type="Proteomes" id="UP000219020"/>
    </source>
</evidence>
<proteinExistence type="predicted"/>
<protein>
    <submittedName>
        <fullName evidence="1">Uncharacterized protein</fullName>
    </submittedName>
</protein>
<accession>A0A2A5T4L2</accession>
<dbReference type="GeneID" id="66951353"/>
<dbReference type="EMBL" id="NBYY01000011">
    <property type="protein sequence ID" value="PCS23058.1"/>
    <property type="molecule type" value="Genomic_DNA"/>
</dbReference>
<dbReference type="RefSeq" id="WP_097356159.1">
    <property type="nucleotide sequence ID" value="NZ_CAWOZG010000011.1"/>
</dbReference>
<keyword evidence="2" id="KW-1185">Reference proteome</keyword>
<dbReference type="Proteomes" id="UP000219020">
    <property type="component" value="Unassembled WGS sequence"/>
</dbReference>